<comment type="caution">
    <text evidence="1">The sequence shown here is derived from an EMBL/GenBank/DDBJ whole genome shotgun (WGS) entry which is preliminary data.</text>
</comment>
<dbReference type="InterPro" id="IPR043502">
    <property type="entry name" value="DNA/RNA_pol_sf"/>
</dbReference>
<feature type="non-terminal residue" evidence="1">
    <location>
        <position position="1"/>
    </location>
</feature>
<dbReference type="OrthoDB" id="1166063at2759"/>
<evidence type="ECO:0000313" key="1">
    <source>
        <dbReference type="EMBL" id="PON34667.1"/>
    </source>
</evidence>
<dbReference type="PANTHER" id="PTHR24559">
    <property type="entry name" value="TRANSPOSON TY3-I GAG-POL POLYPROTEIN"/>
    <property type="match status" value="1"/>
</dbReference>
<keyword evidence="2" id="KW-1185">Reference proteome</keyword>
<dbReference type="EMBL" id="JXTB01000648">
    <property type="protein sequence ID" value="PON34667.1"/>
    <property type="molecule type" value="Genomic_DNA"/>
</dbReference>
<dbReference type="AlphaFoldDB" id="A0A2P5ADP6"/>
<reference evidence="2" key="1">
    <citation type="submission" date="2016-06" db="EMBL/GenBank/DDBJ databases">
        <title>Parallel loss of symbiosis genes in relatives of nitrogen-fixing non-legume Parasponia.</title>
        <authorList>
            <person name="Van Velzen R."/>
            <person name="Holmer R."/>
            <person name="Bu F."/>
            <person name="Rutten L."/>
            <person name="Van Zeijl A."/>
            <person name="Liu W."/>
            <person name="Santuari L."/>
            <person name="Cao Q."/>
            <person name="Sharma T."/>
            <person name="Shen D."/>
            <person name="Roswanjaya Y."/>
            <person name="Wardhani T."/>
            <person name="Kalhor M.S."/>
            <person name="Jansen J."/>
            <person name="Van den Hoogen J."/>
            <person name="Gungor B."/>
            <person name="Hartog M."/>
            <person name="Hontelez J."/>
            <person name="Verver J."/>
            <person name="Yang W.-C."/>
            <person name="Schijlen E."/>
            <person name="Repin R."/>
            <person name="Schilthuizen M."/>
            <person name="Schranz E."/>
            <person name="Heidstra R."/>
            <person name="Miyata K."/>
            <person name="Fedorova E."/>
            <person name="Kohlen W."/>
            <person name="Bisseling T."/>
            <person name="Smit S."/>
            <person name="Geurts R."/>
        </authorList>
    </citation>
    <scope>NUCLEOTIDE SEQUENCE [LARGE SCALE GENOMIC DNA]</scope>
    <source>
        <strain evidence="2">cv. WU1-14</strain>
    </source>
</reference>
<sequence>FDMSSKSLQIGTEVQGPVRASLVAFLKSNLDVFAWRHSDIIGIDSRIICHHLNIDPTKKPVWQKKRIMNPERYVALKEEVEKLLEIRFIRESFYPNWLANPVLVKKPNGNWRTCIDFTNLNKACPKVSFPLPRID</sequence>
<organism evidence="1 2">
    <name type="scientific">Parasponia andersonii</name>
    <name type="common">Sponia andersonii</name>
    <dbReference type="NCBI Taxonomy" id="3476"/>
    <lineage>
        <taxon>Eukaryota</taxon>
        <taxon>Viridiplantae</taxon>
        <taxon>Streptophyta</taxon>
        <taxon>Embryophyta</taxon>
        <taxon>Tracheophyta</taxon>
        <taxon>Spermatophyta</taxon>
        <taxon>Magnoliopsida</taxon>
        <taxon>eudicotyledons</taxon>
        <taxon>Gunneridae</taxon>
        <taxon>Pentapetalae</taxon>
        <taxon>rosids</taxon>
        <taxon>fabids</taxon>
        <taxon>Rosales</taxon>
        <taxon>Cannabaceae</taxon>
        <taxon>Parasponia</taxon>
    </lineage>
</organism>
<evidence type="ECO:0000313" key="2">
    <source>
        <dbReference type="Proteomes" id="UP000237105"/>
    </source>
</evidence>
<dbReference type="SUPFAM" id="SSF56672">
    <property type="entry name" value="DNA/RNA polymerases"/>
    <property type="match status" value="1"/>
</dbReference>
<gene>
    <name evidence="1" type="ORF">PanWU01x14_342570</name>
</gene>
<proteinExistence type="predicted"/>
<dbReference type="Proteomes" id="UP000237105">
    <property type="component" value="Unassembled WGS sequence"/>
</dbReference>
<name>A0A2P5ADP6_PARAD</name>
<accession>A0A2P5ADP6</accession>
<dbReference type="InterPro" id="IPR053134">
    <property type="entry name" value="RNA-dir_DNA_polymerase"/>
</dbReference>
<dbReference type="STRING" id="3476.A0A2P5ADP6"/>
<protein>
    <submittedName>
        <fullName evidence="1">Uncharacterized protein</fullName>
    </submittedName>
</protein>
<dbReference type="PANTHER" id="PTHR24559:SF444">
    <property type="entry name" value="REVERSE TRANSCRIPTASE DOMAIN-CONTAINING PROTEIN"/>
    <property type="match status" value="1"/>
</dbReference>
<dbReference type="Gene3D" id="3.10.10.10">
    <property type="entry name" value="HIV Type 1 Reverse Transcriptase, subunit A, domain 1"/>
    <property type="match status" value="1"/>
</dbReference>